<proteinExistence type="predicted"/>
<feature type="compositionally biased region" description="Polar residues" evidence="1">
    <location>
        <begin position="242"/>
        <end position="251"/>
    </location>
</feature>
<keyword evidence="3" id="KW-1185">Reference proteome</keyword>
<comment type="caution">
    <text evidence="2">The sequence shown here is derived from an EMBL/GenBank/DDBJ whole genome shotgun (WGS) entry which is preliminary data.</text>
</comment>
<protein>
    <submittedName>
        <fullName evidence="2">Uncharacterized protein</fullName>
    </submittedName>
</protein>
<evidence type="ECO:0000313" key="3">
    <source>
        <dbReference type="Proteomes" id="UP001182556"/>
    </source>
</evidence>
<name>A0AAD9FQA7_PAPLA</name>
<dbReference type="EMBL" id="JAODAN010000009">
    <property type="protein sequence ID" value="KAK1922107.1"/>
    <property type="molecule type" value="Genomic_DNA"/>
</dbReference>
<gene>
    <name evidence="2" type="ORF">DB88DRAFT_497162</name>
</gene>
<organism evidence="2 3">
    <name type="scientific">Papiliotrema laurentii</name>
    <name type="common">Cryptococcus laurentii</name>
    <dbReference type="NCBI Taxonomy" id="5418"/>
    <lineage>
        <taxon>Eukaryota</taxon>
        <taxon>Fungi</taxon>
        <taxon>Dikarya</taxon>
        <taxon>Basidiomycota</taxon>
        <taxon>Agaricomycotina</taxon>
        <taxon>Tremellomycetes</taxon>
        <taxon>Tremellales</taxon>
        <taxon>Rhynchogastremaceae</taxon>
        <taxon>Papiliotrema</taxon>
    </lineage>
</organism>
<sequence length="281" mass="30903">MLEYSASHRHLQITKVNYICRLLEEMNVVSTPQSSSTTAQTEPALQSQGSQEQRLVVWQDVVSQVKLKEILPDLKRVIRTLGPGTELAIVSQDLSLADSVQCLSQSAVRSLEGPILVDTLAPYGSWKTCTYSVQGGVAAQMDQELKAFVDRIPMWKEEGQPSEFIRFSHNGTGRVSKLLETANGNADDVTSLVRKEWSAHLWPTLYGSKDSGHRVSFNLDLQSWLDWGRDVHDAVEFLRNKTPSVSTSPTKMGTEDADPDGDGSVFEADWLSGGGGLGSCF</sequence>
<feature type="region of interest" description="Disordered" evidence="1">
    <location>
        <begin position="242"/>
        <end position="262"/>
    </location>
</feature>
<evidence type="ECO:0000256" key="1">
    <source>
        <dbReference type="SAM" id="MobiDB-lite"/>
    </source>
</evidence>
<evidence type="ECO:0000313" key="2">
    <source>
        <dbReference type="EMBL" id="KAK1922107.1"/>
    </source>
</evidence>
<reference evidence="2" key="1">
    <citation type="submission" date="2023-02" db="EMBL/GenBank/DDBJ databases">
        <title>Identification and recombinant expression of a fungal hydrolase from Papiliotrema laurentii that hydrolyzes apple cutin and clears colloidal polyester polyurethane.</title>
        <authorList>
            <consortium name="DOE Joint Genome Institute"/>
            <person name="Roman V.A."/>
            <person name="Bojanowski C."/>
            <person name="Crable B.R."/>
            <person name="Wagner D.N."/>
            <person name="Hung C.S."/>
            <person name="Nadeau L.J."/>
            <person name="Schratz L."/>
            <person name="Haridas S."/>
            <person name="Pangilinan J."/>
            <person name="Lipzen A."/>
            <person name="Na H."/>
            <person name="Yan M."/>
            <person name="Ng V."/>
            <person name="Grigoriev I.V."/>
            <person name="Spatafora J.W."/>
            <person name="Barlow D."/>
            <person name="Biffinger J."/>
            <person name="Kelley-Loughnane N."/>
            <person name="Varaljay V.A."/>
            <person name="Crookes-Goodson W.J."/>
        </authorList>
    </citation>
    <scope>NUCLEOTIDE SEQUENCE</scope>
    <source>
        <strain evidence="2">5307AH</strain>
    </source>
</reference>
<accession>A0AAD9FQA7</accession>
<dbReference type="AlphaFoldDB" id="A0AAD9FQA7"/>
<dbReference type="Proteomes" id="UP001182556">
    <property type="component" value="Unassembled WGS sequence"/>
</dbReference>